<name>A0A8S9Q8R1_BRACR</name>
<dbReference type="AlphaFoldDB" id="A0A8S9Q8R1"/>
<evidence type="ECO:0000256" key="1">
    <source>
        <dbReference type="RuleBase" id="RU363098"/>
    </source>
</evidence>
<keyword evidence="1" id="KW-0943">RNA-mediated gene silencing</keyword>
<comment type="caution">
    <text evidence="4">The sequence shown here is derived from an EMBL/GenBank/DDBJ whole genome shotgun (WGS) entry which is preliminary data.</text>
</comment>
<keyword evidence="1" id="KW-0548">Nucleotidyltransferase</keyword>
<evidence type="ECO:0000313" key="4">
    <source>
        <dbReference type="EMBL" id="KAF3538467.1"/>
    </source>
</evidence>
<feature type="compositionally biased region" description="Polar residues" evidence="2">
    <location>
        <begin position="199"/>
        <end position="211"/>
    </location>
</feature>
<keyword evidence="1" id="KW-0694">RNA-binding</keyword>
<accession>A0A8S9Q8R1</accession>
<comment type="function">
    <text evidence="1">Probably involved in the RNA silencing pathway and required for the generation of small interfering RNAs (siRNAs).</text>
</comment>
<dbReference type="GO" id="GO:0031047">
    <property type="term" value="P:regulatory ncRNA-mediated gene silencing"/>
    <property type="evidence" value="ECO:0007669"/>
    <property type="project" value="UniProtKB-KW"/>
</dbReference>
<dbReference type="Pfam" id="PF05183">
    <property type="entry name" value="RdRP"/>
    <property type="match status" value="1"/>
</dbReference>
<proteinExistence type="inferred from homology"/>
<evidence type="ECO:0000313" key="5">
    <source>
        <dbReference type="Proteomes" id="UP000712600"/>
    </source>
</evidence>
<keyword evidence="1" id="KW-0808">Transferase</keyword>
<feature type="region of interest" description="Disordered" evidence="2">
    <location>
        <begin position="118"/>
        <end position="233"/>
    </location>
</feature>
<dbReference type="InterPro" id="IPR057596">
    <property type="entry name" value="RDRP_core"/>
</dbReference>
<feature type="domain" description="RDRP core" evidence="3">
    <location>
        <begin position="19"/>
        <end position="53"/>
    </location>
</feature>
<keyword evidence="1" id="KW-0696">RNA-directed RNA polymerase</keyword>
<dbReference type="EC" id="2.7.7.48" evidence="1"/>
<feature type="compositionally biased region" description="Basic residues" evidence="2">
    <location>
        <begin position="137"/>
        <end position="147"/>
    </location>
</feature>
<comment type="similarity">
    <text evidence="1">Belongs to the RdRP family.</text>
</comment>
<dbReference type="GO" id="GO:0003968">
    <property type="term" value="F:RNA-directed RNA polymerase activity"/>
    <property type="evidence" value="ECO:0007669"/>
    <property type="project" value="UniProtKB-KW"/>
</dbReference>
<dbReference type="Proteomes" id="UP000712600">
    <property type="component" value="Unassembled WGS sequence"/>
</dbReference>
<dbReference type="GO" id="GO:0003723">
    <property type="term" value="F:RNA binding"/>
    <property type="evidence" value="ECO:0007669"/>
    <property type="project" value="UniProtKB-KW"/>
</dbReference>
<feature type="compositionally biased region" description="Low complexity" evidence="2">
    <location>
        <begin position="184"/>
        <end position="198"/>
    </location>
</feature>
<gene>
    <name evidence="4" type="ORF">F2Q69_00019323</name>
</gene>
<feature type="compositionally biased region" description="Polar residues" evidence="2">
    <location>
        <begin position="149"/>
        <end position="161"/>
    </location>
</feature>
<reference evidence="4" key="1">
    <citation type="submission" date="2019-12" db="EMBL/GenBank/DDBJ databases">
        <title>Genome sequencing and annotation of Brassica cretica.</title>
        <authorList>
            <person name="Studholme D.J."/>
            <person name="Sarris P."/>
        </authorList>
    </citation>
    <scope>NUCLEOTIDE SEQUENCE</scope>
    <source>
        <strain evidence="4">PFS-109/04</strain>
        <tissue evidence="4">Leaf</tissue>
    </source>
</reference>
<evidence type="ECO:0000256" key="2">
    <source>
        <dbReference type="SAM" id="MobiDB-lite"/>
    </source>
</evidence>
<feature type="compositionally biased region" description="Basic residues" evidence="2">
    <location>
        <begin position="162"/>
        <end position="179"/>
    </location>
</feature>
<sequence>MADDVDLIPYVKVFSYRHTMCVSDGIGKISSEFAELVARECNNKGVSPSAFQIGKLRRNFSNSIGKDIACPRREDLHIRNQLNIISCAEFSVRACPPSSISTTAANCFSSHLEEQFSSRRLGPSNSQDVAETSKVVPGKKKLSRPPGKHSQQSPKGLQGTSSRKRKIQQTKPPVARRKLNISEGNGARNSRARPANSRDTGSPANLDNQPICNMIPARSKRRMDFQNPSLPGP</sequence>
<organism evidence="4 5">
    <name type="scientific">Brassica cretica</name>
    <name type="common">Mustard</name>
    <dbReference type="NCBI Taxonomy" id="69181"/>
    <lineage>
        <taxon>Eukaryota</taxon>
        <taxon>Viridiplantae</taxon>
        <taxon>Streptophyta</taxon>
        <taxon>Embryophyta</taxon>
        <taxon>Tracheophyta</taxon>
        <taxon>Spermatophyta</taxon>
        <taxon>Magnoliopsida</taxon>
        <taxon>eudicotyledons</taxon>
        <taxon>Gunneridae</taxon>
        <taxon>Pentapetalae</taxon>
        <taxon>rosids</taxon>
        <taxon>malvids</taxon>
        <taxon>Brassicales</taxon>
        <taxon>Brassicaceae</taxon>
        <taxon>Brassiceae</taxon>
        <taxon>Brassica</taxon>
    </lineage>
</organism>
<protein>
    <recommendedName>
        <fullName evidence="1">RNA-dependent RNA polymerase</fullName>
        <ecNumber evidence="1">2.7.7.48</ecNumber>
    </recommendedName>
</protein>
<evidence type="ECO:0000259" key="3">
    <source>
        <dbReference type="Pfam" id="PF05183"/>
    </source>
</evidence>
<comment type="catalytic activity">
    <reaction evidence="1">
        <text>RNA(n) + a ribonucleoside 5'-triphosphate = RNA(n+1) + diphosphate</text>
        <dbReference type="Rhea" id="RHEA:21248"/>
        <dbReference type="Rhea" id="RHEA-COMP:14527"/>
        <dbReference type="Rhea" id="RHEA-COMP:17342"/>
        <dbReference type="ChEBI" id="CHEBI:33019"/>
        <dbReference type="ChEBI" id="CHEBI:61557"/>
        <dbReference type="ChEBI" id="CHEBI:140395"/>
        <dbReference type="EC" id="2.7.7.48"/>
    </reaction>
</comment>
<dbReference type="EMBL" id="QGKX02001290">
    <property type="protein sequence ID" value="KAF3538467.1"/>
    <property type="molecule type" value="Genomic_DNA"/>
</dbReference>